<feature type="region of interest" description="Disordered" evidence="3">
    <location>
        <begin position="1"/>
        <end position="48"/>
    </location>
</feature>
<dbReference type="SUPFAM" id="SSF53098">
    <property type="entry name" value="Ribonuclease H-like"/>
    <property type="match status" value="2"/>
</dbReference>
<dbReference type="GO" id="GO:0004523">
    <property type="term" value="F:RNA-DNA hybrid ribonuclease activity"/>
    <property type="evidence" value="ECO:0007669"/>
    <property type="project" value="InterPro"/>
</dbReference>
<dbReference type="InterPro" id="IPR041577">
    <property type="entry name" value="RT_RNaseH_2"/>
</dbReference>
<dbReference type="InterPro" id="IPR021109">
    <property type="entry name" value="Peptidase_aspartic_dom_sf"/>
</dbReference>
<feature type="region of interest" description="Disordered" evidence="3">
    <location>
        <begin position="76"/>
        <end position="114"/>
    </location>
</feature>
<protein>
    <submittedName>
        <fullName evidence="7">Uncharacterized protein</fullName>
    </submittedName>
</protein>
<dbReference type="Pfam" id="PF17921">
    <property type="entry name" value="Integrase_H2C2"/>
    <property type="match status" value="1"/>
</dbReference>
<feature type="compositionally biased region" description="Polar residues" evidence="3">
    <location>
        <begin position="331"/>
        <end position="341"/>
    </location>
</feature>
<evidence type="ECO:0000256" key="1">
    <source>
        <dbReference type="ARBA" id="ARBA00023172"/>
    </source>
</evidence>
<organism evidence="7 8">
    <name type="scientific">Linum trigynum</name>
    <dbReference type="NCBI Taxonomy" id="586398"/>
    <lineage>
        <taxon>Eukaryota</taxon>
        <taxon>Viridiplantae</taxon>
        <taxon>Streptophyta</taxon>
        <taxon>Embryophyta</taxon>
        <taxon>Tracheophyta</taxon>
        <taxon>Spermatophyta</taxon>
        <taxon>Magnoliopsida</taxon>
        <taxon>eudicotyledons</taxon>
        <taxon>Gunneridae</taxon>
        <taxon>Pentapetalae</taxon>
        <taxon>rosids</taxon>
        <taxon>fabids</taxon>
        <taxon>Malpighiales</taxon>
        <taxon>Linaceae</taxon>
        <taxon>Linum</taxon>
    </lineage>
</organism>
<feature type="domain" description="Integrase catalytic" evidence="6">
    <location>
        <begin position="1468"/>
        <end position="1627"/>
    </location>
</feature>
<dbReference type="InterPro" id="IPR043502">
    <property type="entry name" value="DNA/RNA_pol_sf"/>
</dbReference>
<dbReference type="Gene3D" id="3.10.10.10">
    <property type="entry name" value="HIV Type 1 Reverse Transcriptase, subunit A, domain 1"/>
    <property type="match status" value="1"/>
</dbReference>
<dbReference type="Pfam" id="PF13456">
    <property type="entry name" value="RVT_3"/>
    <property type="match status" value="1"/>
</dbReference>
<dbReference type="CDD" id="cd00303">
    <property type="entry name" value="retropepsin_like"/>
    <property type="match status" value="1"/>
</dbReference>
<name>A0AAV2EQ33_9ROSI</name>
<feature type="domain" description="RNase H type-1" evidence="5">
    <location>
        <begin position="1184"/>
        <end position="1313"/>
    </location>
</feature>
<dbReference type="GO" id="GO:0015074">
    <property type="term" value="P:DNA integration"/>
    <property type="evidence" value="ECO:0007669"/>
    <property type="project" value="InterPro"/>
</dbReference>
<dbReference type="InterPro" id="IPR002156">
    <property type="entry name" value="RNaseH_domain"/>
</dbReference>
<dbReference type="GO" id="GO:0003676">
    <property type="term" value="F:nucleic acid binding"/>
    <property type="evidence" value="ECO:0007669"/>
    <property type="project" value="InterPro"/>
</dbReference>
<dbReference type="GO" id="GO:0006310">
    <property type="term" value="P:DNA recombination"/>
    <property type="evidence" value="ECO:0007669"/>
    <property type="project" value="UniProtKB-KW"/>
</dbReference>
<feature type="coiled-coil region" evidence="2">
    <location>
        <begin position="49"/>
        <end position="76"/>
    </location>
</feature>
<feature type="region of interest" description="Disordered" evidence="3">
    <location>
        <begin position="324"/>
        <end position="363"/>
    </location>
</feature>
<sequence>MSEEAPMNEEREEITEEQSERMRGQTPEEEEGEGSEGTLRGSEGASVTKKELFRIIENQDEAIEALRREVDVLRRGEGMTPSPTKKRERAEETEIESRCPRRPGLWHPRDHGAPDDSGWNGGILGRLSRHCPVRQPLARCILSEPAGTNIPPLPAYDGTGDPEDHLNGYFTKMQLYNSTDATLCKVFPSTFSGVVLDWYHQIGEGPIDCFEQFAAMFLAKFASRKRRSLTIGALFKVKQKEGEALREFYERWLSVALAVKDAQPSVLGVCLNECTSSEELCRALAKRDVVSTEDLDYRVQKVIVLEETLAARRADRRKARVEEVEVPRRQYPTSGSGYAPTNQPPPRRNDMGRQAPRGAGPFAEYNDTLKNVLQHVKDKGYHIRWPGPMRGQPNERNLDRYCDFHREIGHYTADCYQLKTELQGLADRGMLNDFIRKPEERVHRACVAGVVRTEEQLPPPPYDLDQEKAPDRVRLTIEAISGTMDLREKIEAKRRLRAASADVLESIDISFNKAPEEACMLPSMDALEIQGVVAGCRVRRMLVDTGSSMFVLFKDTVVRMQLSPEMIRPSESVLVGFSGAPARVIGRVCLPVTLGDGEQRVTRAIDFGIVDCPSPYNAILGRPLLALFNGVASTCHQTLKFIAPQGVGVARGRGAPRYARETGRKRRHVDARINVIELGEDEAPRAEAADEDLLVALEEGRPERCVRISAEAPAEMKERLIALLKEFAELFAWSAMEMPGVKPETAVHRLAVEEGRRPVQQKRRNLSPEKEAALRVEVDRLMGANLVEETSYVTWLSNVVFVPKPSGDWRMCVDYTSLNKACPTDAYPMPRIDLLVDSTAYHEMLSFVDMFSGYHQIPMAEEDRPKTAFMTPFGNFCYRVMAFGLKNAGATYQRMVNNVFRQQIGRNVEAYVDDLIVKSRKREDHIGDLRETFQAMRAHRLRLNPLKCVFGAKAGKFLGFMITKRGIEANLKQVDAILKLTPPKTPKEVQGLAGRLAALGRFIPRSADKAAPFFRTLKKAARFQWTTECDGAFEELKQLLSAPTVMTAPRAREPLYLYIAVSEVSVSAVLVTRGAHSGEDRPVYYVSRTMVPHEKRYAPIEKAALAVVMAATKLRPYFQAHAVTVLTNLPLKSTLGSMDVAGRLVKWAVQLSEFDVRYAPRPAIKAQVLADFVAEGIAETEKETDDCWQVQVDGAASRTGAGAGIVMISPGGAMHEVALRFATLKTNNAAEYEAVIAGLTMAKELGAHKIQVKSDSALVVNQLNGAFEVKEEALEVYVQRVRELGAWFGEISFIHIPREENAHADALSKLATAVEFAEDRKVIVTAEVPRQYVVAILGDEGAGSGWMAPIILFLTQGTVPEDPKEAWRLRRKAARCSMIEGTLYKRSHSGAYLRCLNEEESRGAIEEVHSGTCGMHAGARSLEKTLLRQGYYWPTMRRDARAHVGACHQCQIHANDIHVPAAPMQGNVGAWPFAQWGMDLLGPFPKAPGQMKYLIVAVDYFSKWIEAEPLATVTEAQVRKFTKKNIFTRFGLPESIVADHGKQFDCKKFVEFCDDNGVVLRFSSVAYPQANGQAEAANKCILHGLHTRLAGAKGRWVEELPSVLWAHRTTYKTATGETPFALTYGSEAVIPVEVNTPSYRVGQYDPSSNGKARIDELDMTDEVREVAAIRLEKMKRQVARYYNKKMRAHGITEGALVLKRDFRPDAREGKLAPKWKGPYRVREVVGPSTFKLEHTSGKSVKRTWNAQNLRVYHEGASVR</sequence>
<dbReference type="PROSITE" id="PS50879">
    <property type="entry name" value="RNASE_H_1"/>
    <property type="match status" value="1"/>
</dbReference>
<dbReference type="InterPro" id="IPR001584">
    <property type="entry name" value="Integrase_cat-core"/>
</dbReference>
<dbReference type="InterPro" id="IPR012337">
    <property type="entry name" value="RNaseH-like_sf"/>
</dbReference>
<dbReference type="Pfam" id="PF03732">
    <property type="entry name" value="Retrotrans_gag"/>
    <property type="match status" value="1"/>
</dbReference>
<keyword evidence="2" id="KW-0175">Coiled coil</keyword>
<dbReference type="Pfam" id="PF17919">
    <property type="entry name" value="RT_RNaseH_2"/>
    <property type="match status" value="1"/>
</dbReference>
<keyword evidence="1" id="KW-0233">DNA recombination</keyword>
<feature type="compositionally biased region" description="Acidic residues" evidence="3">
    <location>
        <begin position="1"/>
        <end position="17"/>
    </location>
</feature>
<dbReference type="CDD" id="cd01647">
    <property type="entry name" value="RT_LTR"/>
    <property type="match status" value="1"/>
</dbReference>
<dbReference type="PROSITE" id="PS50994">
    <property type="entry name" value="INTEGRASE"/>
    <property type="match status" value="1"/>
</dbReference>
<accession>A0AAV2EQ33</accession>
<feature type="domain" description="Reverse transcriptase" evidence="4">
    <location>
        <begin position="783"/>
        <end position="962"/>
    </location>
</feature>
<dbReference type="InterPro" id="IPR005162">
    <property type="entry name" value="Retrotrans_gag_dom"/>
</dbReference>
<dbReference type="PROSITE" id="PS50878">
    <property type="entry name" value="RT_POL"/>
    <property type="match status" value="1"/>
</dbReference>
<dbReference type="PANTHER" id="PTHR48475:SF2">
    <property type="entry name" value="RIBONUCLEASE H"/>
    <property type="match status" value="1"/>
</dbReference>
<dbReference type="InterPro" id="IPR000477">
    <property type="entry name" value="RT_dom"/>
</dbReference>
<dbReference type="InterPro" id="IPR041588">
    <property type="entry name" value="Integrase_H2C2"/>
</dbReference>
<evidence type="ECO:0000259" key="6">
    <source>
        <dbReference type="PROSITE" id="PS50994"/>
    </source>
</evidence>
<keyword evidence="8" id="KW-1185">Reference proteome</keyword>
<feature type="compositionally biased region" description="Basic and acidic residues" evidence="3">
    <location>
        <begin position="88"/>
        <end position="99"/>
    </location>
</feature>
<dbReference type="EMBL" id="OZ034818">
    <property type="protein sequence ID" value="CAL1387698.1"/>
    <property type="molecule type" value="Genomic_DNA"/>
</dbReference>
<proteinExistence type="predicted"/>
<evidence type="ECO:0000313" key="7">
    <source>
        <dbReference type="EMBL" id="CAL1387698.1"/>
    </source>
</evidence>
<dbReference type="Pfam" id="PF00665">
    <property type="entry name" value="rve"/>
    <property type="match status" value="1"/>
</dbReference>
<evidence type="ECO:0000259" key="5">
    <source>
        <dbReference type="PROSITE" id="PS50879"/>
    </source>
</evidence>
<dbReference type="Gene3D" id="2.40.70.10">
    <property type="entry name" value="Acid Proteases"/>
    <property type="match status" value="1"/>
</dbReference>
<dbReference type="InterPro" id="IPR043128">
    <property type="entry name" value="Rev_trsase/Diguanyl_cyclase"/>
</dbReference>
<dbReference type="Gene3D" id="1.10.340.70">
    <property type="match status" value="1"/>
</dbReference>
<dbReference type="Pfam" id="PF00078">
    <property type="entry name" value="RVT_1"/>
    <property type="match status" value="1"/>
</dbReference>
<reference evidence="7 8" key="1">
    <citation type="submission" date="2024-04" db="EMBL/GenBank/DDBJ databases">
        <authorList>
            <person name="Fracassetti M."/>
        </authorList>
    </citation>
    <scope>NUCLEOTIDE SEQUENCE [LARGE SCALE GENOMIC DNA]</scope>
</reference>
<evidence type="ECO:0000256" key="2">
    <source>
        <dbReference type="SAM" id="Coils"/>
    </source>
</evidence>
<dbReference type="InterPro" id="IPR036397">
    <property type="entry name" value="RNaseH_sf"/>
</dbReference>
<dbReference type="Gene3D" id="3.30.420.10">
    <property type="entry name" value="Ribonuclease H-like superfamily/Ribonuclease H"/>
    <property type="match status" value="2"/>
</dbReference>
<dbReference type="PANTHER" id="PTHR48475">
    <property type="entry name" value="RIBONUCLEASE H"/>
    <property type="match status" value="1"/>
</dbReference>
<dbReference type="Gene3D" id="3.30.70.270">
    <property type="match status" value="2"/>
</dbReference>
<dbReference type="CDD" id="cd09279">
    <property type="entry name" value="RNase_HI_like"/>
    <property type="match status" value="1"/>
</dbReference>
<evidence type="ECO:0000313" key="8">
    <source>
        <dbReference type="Proteomes" id="UP001497516"/>
    </source>
</evidence>
<gene>
    <name evidence="7" type="ORF">LTRI10_LOCUS28666</name>
</gene>
<evidence type="ECO:0000256" key="3">
    <source>
        <dbReference type="SAM" id="MobiDB-lite"/>
    </source>
</evidence>
<dbReference type="Proteomes" id="UP001497516">
    <property type="component" value="Chromosome 5"/>
</dbReference>
<evidence type="ECO:0000259" key="4">
    <source>
        <dbReference type="PROSITE" id="PS50878"/>
    </source>
</evidence>
<dbReference type="SUPFAM" id="SSF56672">
    <property type="entry name" value="DNA/RNA polymerases"/>
    <property type="match status" value="1"/>
</dbReference>